<protein>
    <submittedName>
        <fullName evidence="1">Uncharacterized protein</fullName>
    </submittedName>
</protein>
<reference evidence="1 2" key="1">
    <citation type="submission" date="2015-01" db="EMBL/GenBank/DDBJ databases">
        <title>Evolution of Trichinella species and genotypes.</title>
        <authorList>
            <person name="Korhonen P.K."/>
            <person name="Edoardo P."/>
            <person name="Giuseppe L.R."/>
            <person name="Gasser R.B."/>
        </authorList>
    </citation>
    <scope>NUCLEOTIDE SEQUENCE [LARGE SCALE GENOMIC DNA]</scope>
    <source>
        <strain evidence="1">ISS3</strain>
    </source>
</reference>
<gene>
    <name evidence="1" type="ORF">T01_4542</name>
</gene>
<organism evidence="1 2">
    <name type="scientific">Trichinella spiralis</name>
    <name type="common">Trichina worm</name>
    <dbReference type="NCBI Taxonomy" id="6334"/>
    <lineage>
        <taxon>Eukaryota</taxon>
        <taxon>Metazoa</taxon>
        <taxon>Ecdysozoa</taxon>
        <taxon>Nematoda</taxon>
        <taxon>Enoplea</taxon>
        <taxon>Dorylaimia</taxon>
        <taxon>Trichinellida</taxon>
        <taxon>Trichinellidae</taxon>
        <taxon>Trichinella</taxon>
    </lineage>
</organism>
<proteinExistence type="predicted"/>
<dbReference type="Proteomes" id="UP000054776">
    <property type="component" value="Unassembled WGS sequence"/>
</dbReference>
<comment type="caution">
    <text evidence="1">The sequence shown here is derived from an EMBL/GenBank/DDBJ whole genome shotgun (WGS) entry which is preliminary data.</text>
</comment>
<sequence>MEMIFSIYDCQYLLIPDSLSYTFVIEHLNDTRNYAF</sequence>
<keyword evidence="2" id="KW-1185">Reference proteome</keyword>
<accession>A0A0V0Z5H5</accession>
<evidence type="ECO:0000313" key="1">
    <source>
        <dbReference type="EMBL" id="KRY07645.1"/>
    </source>
</evidence>
<dbReference type="InParanoid" id="A0A0V0Z5H5"/>
<dbReference type="EMBL" id="JYDH01002736">
    <property type="protein sequence ID" value="KRY07645.1"/>
    <property type="molecule type" value="Genomic_DNA"/>
</dbReference>
<name>A0A0V0Z5H5_TRISP</name>
<dbReference type="AlphaFoldDB" id="A0A0V0Z5H5"/>
<evidence type="ECO:0000313" key="2">
    <source>
        <dbReference type="Proteomes" id="UP000054776"/>
    </source>
</evidence>